<dbReference type="InterPro" id="IPR016167">
    <property type="entry name" value="FAD-bd_PCMH_sub1"/>
</dbReference>
<protein>
    <submittedName>
        <fullName evidence="4">Uncharacterized protein LOC106075236</fullName>
    </submittedName>
</protein>
<organism evidence="3 4">
    <name type="scientific">Biomphalaria glabrata</name>
    <name type="common">Bloodfluke planorb</name>
    <name type="synonym">Freshwater snail</name>
    <dbReference type="NCBI Taxonomy" id="6526"/>
    <lineage>
        <taxon>Eukaryota</taxon>
        <taxon>Metazoa</taxon>
        <taxon>Spiralia</taxon>
        <taxon>Lophotrochozoa</taxon>
        <taxon>Mollusca</taxon>
        <taxon>Gastropoda</taxon>
        <taxon>Heterobranchia</taxon>
        <taxon>Euthyneura</taxon>
        <taxon>Panpulmonata</taxon>
        <taxon>Hygrophila</taxon>
        <taxon>Lymnaeoidea</taxon>
        <taxon>Planorbidae</taxon>
        <taxon>Biomphalaria</taxon>
    </lineage>
</organism>
<dbReference type="Pfam" id="PF01565">
    <property type="entry name" value="FAD_binding_4"/>
    <property type="match status" value="1"/>
</dbReference>
<keyword evidence="1" id="KW-0732">Signal</keyword>
<dbReference type="GO" id="GO:0071949">
    <property type="term" value="F:FAD binding"/>
    <property type="evidence" value="ECO:0007669"/>
    <property type="project" value="InterPro"/>
</dbReference>
<dbReference type="GO" id="GO:0016899">
    <property type="term" value="F:oxidoreductase activity, acting on the CH-OH group of donors, oxygen as acceptor"/>
    <property type="evidence" value="ECO:0007669"/>
    <property type="project" value="InterPro"/>
</dbReference>
<sequence>MKYKLHRVLAFISVTLACSVLAKPLTDLPDLTDTFVPLGDERPTLRHYVFKRSPLVEEIMGPLSRNVRQVSESARSFDVYKRMRVLLTLLRIHIGRSPSVEIFQFHNWDKTINIDQLFYTKPKTIWEVRRVLFAARSLGLRVRATGAGHSRSPLYVDEGNIMMDVRDLQRHDGPFMQLNPKTQERNFPTITAMTGVYEIELNEFMKKNNVTVLAQPLNDQETLGGMVAASTHGSTYDEPTWSGVVVEMRLLDSMGRFRKFTLEKHPLIMKAAICNLGMFGIMYDITFKVYPMITVKVVNSFVPLKDLIQNKAALKAQISQNFMNEISWFPFNQLTQAEEDYYKATGKAPSTWNAGNDLLWVRTINPVNESELIGKNLTGTLYLPSNGSLAGGTETGLLKARGSINLARQVPAVSYQRLVDAFPIILPPRWGVETSAAFMVNIDNDFDRPFRALNYLVDMAEKQIKENASTPINALLPRWFKNHNCFLCPGNEDITQPDDSGKTLVIDFLAPPAQYGFYPAAASFVNQFKSEKLRPHWGKRHDNINGIINIIKNVYGNLLTGFKTQKRLADIDPCDMFMNSYLLAIFGRSENCRTI</sequence>
<dbReference type="InterPro" id="IPR036318">
    <property type="entry name" value="FAD-bd_PCMH-like_sf"/>
</dbReference>
<keyword evidence="3" id="KW-1185">Reference proteome</keyword>
<dbReference type="GeneID" id="106075236"/>
<feature type="signal peptide" evidence="1">
    <location>
        <begin position="1"/>
        <end position="22"/>
    </location>
</feature>
<dbReference type="Gene3D" id="3.30.465.10">
    <property type="match status" value="1"/>
</dbReference>
<dbReference type="PROSITE" id="PS51257">
    <property type="entry name" value="PROKAR_LIPOPROTEIN"/>
    <property type="match status" value="1"/>
</dbReference>
<dbReference type="PROSITE" id="PS51387">
    <property type="entry name" value="FAD_PCMH"/>
    <property type="match status" value="1"/>
</dbReference>
<dbReference type="InterPro" id="IPR016169">
    <property type="entry name" value="FAD-bd_PCMH_sub2"/>
</dbReference>
<proteinExistence type="predicted"/>
<dbReference type="AlphaFoldDB" id="A0A9W2YFF5"/>
<evidence type="ECO:0000313" key="3">
    <source>
        <dbReference type="Proteomes" id="UP001165740"/>
    </source>
</evidence>
<dbReference type="RefSeq" id="XP_055861546.1">
    <property type="nucleotide sequence ID" value="XM_056005571.1"/>
</dbReference>
<reference evidence="4" key="1">
    <citation type="submission" date="2025-08" db="UniProtKB">
        <authorList>
            <consortium name="RefSeq"/>
        </authorList>
    </citation>
    <scope>IDENTIFICATION</scope>
</reference>
<dbReference type="Gene3D" id="3.30.43.10">
    <property type="entry name" value="Uridine Diphospho-n-acetylenolpyruvylglucosamine Reductase, domain 2"/>
    <property type="match status" value="1"/>
</dbReference>
<name>A0A9W2YFF5_BIOGL</name>
<dbReference type="Proteomes" id="UP001165740">
    <property type="component" value="Chromosome 12"/>
</dbReference>
<dbReference type="PANTHER" id="PTHR43762">
    <property type="entry name" value="L-GULONOLACTONE OXIDASE"/>
    <property type="match status" value="1"/>
</dbReference>
<evidence type="ECO:0000256" key="1">
    <source>
        <dbReference type="SAM" id="SignalP"/>
    </source>
</evidence>
<dbReference type="InterPro" id="IPR006094">
    <property type="entry name" value="Oxid_FAD_bind_N"/>
</dbReference>
<feature type="domain" description="FAD-binding PCMH-type" evidence="2">
    <location>
        <begin position="111"/>
        <end position="292"/>
    </location>
</feature>
<dbReference type="OrthoDB" id="610608at2759"/>
<accession>A0A9W2YFF5</accession>
<gene>
    <name evidence="4" type="primary">LOC106075236</name>
</gene>
<evidence type="ECO:0000259" key="2">
    <source>
        <dbReference type="PROSITE" id="PS51387"/>
    </source>
</evidence>
<dbReference type="InterPro" id="IPR016166">
    <property type="entry name" value="FAD-bd_PCMH"/>
</dbReference>
<dbReference type="InterPro" id="IPR010031">
    <property type="entry name" value="FAD_lactone_oxidase-like"/>
</dbReference>
<dbReference type="PANTHER" id="PTHR43762:SF1">
    <property type="entry name" value="D-ARABINONO-1,4-LACTONE OXIDASE"/>
    <property type="match status" value="1"/>
</dbReference>
<feature type="chain" id="PRO_5040877819" evidence="1">
    <location>
        <begin position="23"/>
        <end position="595"/>
    </location>
</feature>
<dbReference type="OMA" id="WEVRRVI"/>
<evidence type="ECO:0000313" key="4">
    <source>
        <dbReference type="RefSeq" id="XP_055861546.1"/>
    </source>
</evidence>
<dbReference type="SUPFAM" id="SSF56176">
    <property type="entry name" value="FAD-binding/transporter-associated domain-like"/>
    <property type="match status" value="1"/>
</dbReference>